<protein>
    <submittedName>
        <fullName evidence="3">Transcriptional regulator YqjI</fullName>
    </submittedName>
</protein>
<dbReference type="Proteomes" id="UP000289220">
    <property type="component" value="Unassembled WGS sequence"/>
</dbReference>
<dbReference type="AlphaFoldDB" id="A0A7Z8Y4E0"/>
<evidence type="ECO:0000256" key="1">
    <source>
        <dbReference type="SAM" id="MobiDB-lite"/>
    </source>
</evidence>
<comment type="caution">
    <text evidence="3">The sequence shown here is derived from an EMBL/GenBank/DDBJ whole genome shotgun (WGS) entry which is preliminary data.</text>
</comment>
<keyword evidence="4" id="KW-1185">Reference proteome</keyword>
<dbReference type="InterPro" id="IPR036388">
    <property type="entry name" value="WH-like_DNA-bd_sf"/>
</dbReference>
<evidence type="ECO:0000259" key="2">
    <source>
        <dbReference type="Pfam" id="PF03551"/>
    </source>
</evidence>
<accession>A0A7Z8Y4E0</accession>
<feature type="compositionally biased region" description="Basic residues" evidence="1">
    <location>
        <begin position="58"/>
        <end position="67"/>
    </location>
</feature>
<proteinExistence type="predicted"/>
<dbReference type="EMBL" id="UXHF01000044">
    <property type="protein sequence ID" value="VDC50682.1"/>
    <property type="molecule type" value="Genomic_DNA"/>
</dbReference>
<evidence type="ECO:0000313" key="4">
    <source>
        <dbReference type="Proteomes" id="UP000289220"/>
    </source>
</evidence>
<dbReference type="Pfam" id="PF03551">
    <property type="entry name" value="PadR"/>
    <property type="match status" value="1"/>
</dbReference>
<dbReference type="InterPro" id="IPR005149">
    <property type="entry name" value="Tscrpt_reg_PadR_N"/>
</dbReference>
<feature type="region of interest" description="Disordered" evidence="1">
    <location>
        <begin position="1"/>
        <end position="20"/>
    </location>
</feature>
<feature type="domain" description="Transcription regulator PadR N-terminal" evidence="2">
    <location>
        <begin position="80"/>
        <end position="149"/>
    </location>
</feature>
<name>A0A7Z8Y4E0_9CAUL</name>
<dbReference type="RefSeq" id="WP_154726349.1">
    <property type="nucleotide sequence ID" value="NZ_UXHF01000044.1"/>
</dbReference>
<sequence>MRSKGIFQGRSNGCGEKHGRPGGFGFGHGFGHAFGRGMRGGRGADFGPGWDGGEARGRGHGHGRRGGGRLFDHGTLRWVLLSLIAEKPSHGYELIKAVETRLGGAYSPSPGVIYPSLTLLEEMGALESQTEGGKKLYSITEAGRALLAENEAILRAAEATMDKFAARALRPTAIQDAIGRLRHTIHDRLTGETALTEAQVQAIAAILAEAADKVEQA</sequence>
<evidence type="ECO:0000313" key="3">
    <source>
        <dbReference type="EMBL" id="VDC50682.1"/>
    </source>
</evidence>
<organism evidence="3 4">
    <name type="scientific">Brevundimonas mediterranea</name>
    <dbReference type="NCBI Taxonomy" id="74329"/>
    <lineage>
        <taxon>Bacteria</taxon>
        <taxon>Pseudomonadati</taxon>
        <taxon>Pseudomonadota</taxon>
        <taxon>Alphaproteobacteria</taxon>
        <taxon>Caulobacterales</taxon>
        <taxon>Caulobacteraceae</taxon>
        <taxon>Brevundimonas</taxon>
    </lineage>
</organism>
<dbReference type="InterPro" id="IPR036390">
    <property type="entry name" value="WH_DNA-bd_sf"/>
</dbReference>
<dbReference type="Gene3D" id="1.10.10.10">
    <property type="entry name" value="Winged helix-like DNA-binding domain superfamily/Winged helix DNA-binding domain"/>
    <property type="match status" value="1"/>
</dbReference>
<dbReference type="SUPFAM" id="SSF46785">
    <property type="entry name" value="Winged helix' DNA-binding domain"/>
    <property type="match status" value="1"/>
</dbReference>
<dbReference type="PANTHER" id="PTHR43252:SF7">
    <property type="entry name" value="TRANSCRIPTIONAL REGULATOR YQJI"/>
    <property type="match status" value="1"/>
</dbReference>
<feature type="region of interest" description="Disordered" evidence="1">
    <location>
        <begin position="45"/>
        <end position="67"/>
    </location>
</feature>
<dbReference type="PANTHER" id="PTHR43252">
    <property type="entry name" value="TRANSCRIPTIONAL REGULATOR YQJI"/>
    <property type="match status" value="1"/>
</dbReference>
<gene>
    <name evidence="3" type="primary">yqjI</name>
    <name evidence="3" type="ORF">BREV_BREV_02171</name>
</gene>
<reference evidence="3 4" key="1">
    <citation type="submission" date="2018-11" db="EMBL/GenBank/DDBJ databases">
        <authorList>
            <person name="Peiro R."/>
            <person name="Begona"/>
            <person name="Cbmso G."/>
            <person name="Lopez M."/>
            <person name="Gonzalez S."/>
            <person name="Sacristan E."/>
            <person name="Castillo E."/>
        </authorList>
    </citation>
    <scope>NUCLEOTIDE SEQUENCE [LARGE SCALE GENOMIC DNA]</scope>
    <source>
        <strain evidence="3">Brev_genome</strain>
    </source>
</reference>